<evidence type="ECO:0000313" key="1">
    <source>
        <dbReference type="EMBL" id="QEH61542.1"/>
    </source>
</evidence>
<dbReference type="InterPro" id="IPR054816">
    <property type="entry name" value="Lipoprotein_mollicutes-type_CS"/>
</dbReference>
<name>A0A5B9Y669_9MOLU</name>
<reference evidence="1 2" key="1">
    <citation type="submission" date="2019-08" db="EMBL/GenBank/DDBJ databases">
        <title>Complete genome sequence of Spiroplasma chinense CCH (DSM 19755).</title>
        <authorList>
            <person name="Shen H.-Y."/>
            <person name="Lin Y.-C."/>
            <person name="Chou L."/>
            <person name="Kuo C.-H."/>
        </authorList>
    </citation>
    <scope>NUCLEOTIDE SEQUENCE [LARGE SCALE GENOMIC DNA]</scope>
    <source>
        <strain evidence="1 2">CCH</strain>
    </source>
</reference>
<protein>
    <recommendedName>
        <fullName evidence="3">Lipoprotein</fullName>
    </recommendedName>
</protein>
<keyword evidence="2" id="KW-1185">Reference proteome</keyword>
<dbReference type="KEGG" id="schi:SCHIN_v1c03450"/>
<dbReference type="RefSeq" id="WP_166507934.1">
    <property type="nucleotide sequence ID" value="NZ_CP043026.1"/>
</dbReference>
<evidence type="ECO:0000313" key="2">
    <source>
        <dbReference type="Proteomes" id="UP000323144"/>
    </source>
</evidence>
<evidence type="ECO:0008006" key="3">
    <source>
        <dbReference type="Google" id="ProtNLM"/>
    </source>
</evidence>
<accession>A0A5B9Y669</accession>
<dbReference type="PROSITE" id="PS51257">
    <property type="entry name" value="PROKAR_LIPOPROTEIN"/>
    <property type="match status" value="1"/>
</dbReference>
<dbReference type="EMBL" id="CP043026">
    <property type="protein sequence ID" value="QEH61542.1"/>
    <property type="molecule type" value="Genomic_DNA"/>
</dbReference>
<dbReference type="Proteomes" id="UP000323144">
    <property type="component" value="Chromosome"/>
</dbReference>
<sequence>MKKILSILGSTLLAVPGTTSTISCGPPKKENKLENLIKVTDLGEFENFRSLIGNVDIEERLMELNEDLENWYFSLYIIDDSSAYVVPTSLSNKTGMVKVTFTIKQENEFKNYVTQTNLGNIENNEKKTIINKFKELNPQIDDLESPYITVENEFNLFEDSQTISNRGFDQPGIVSVTFTVG</sequence>
<organism evidence="1 2">
    <name type="scientific">Spiroplasma chinense</name>
    <dbReference type="NCBI Taxonomy" id="216932"/>
    <lineage>
        <taxon>Bacteria</taxon>
        <taxon>Bacillati</taxon>
        <taxon>Mycoplasmatota</taxon>
        <taxon>Mollicutes</taxon>
        <taxon>Entomoplasmatales</taxon>
        <taxon>Spiroplasmataceae</taxon>
        <taxon>Spiroplasma</taxon>
    </lineage>
</organism>
<dbReference type="NCBIfam" id="NF038029">
    <property type="entry name" value="LP_plasma"/>
    <property type="match status" value="1"/>
</dbReference>
<proteinExistence type="predicted"/>
<gene>
    <name evidence="1" type="ORF">SCHIN_v1c03450</name>
</gene>
<dbReference type="AlphaFoldDB" id="A0A5B9Y669"/>